<dbReference type="RefSeq" id="WP_187735245.1">
    <property type="nucleotide sequence ID" value="NZ_CP060790.1"/>
</dbReference>
<feature type="transmembrane region" description="Helical" evidence="1">
    <location>
        <begin position="32"/>
        <end position="49"/>
    </location>
</feature>
<proteinExistence type="predicted"/>
<feature type="transmembrane region" description="Helical" evidence="1">
    <location>
        <begin position="61"/>
        <end position="83"/>
    </location>
</feature>
<keyword evidence="3" id="KW-1185">Reference proteome</keyword>
<feature type="transmembrane region" description="Helical" evidence="1">
    <location>
        <begin position="199"/>
        <end position="217"/>
    </location>
</feature>
<keyword evidence="1" id="KW-0812">Transmembrane</keyword>
<evidence type="ECO:0000313" key="3">
    <source>
        <dbReference type="Proteomes" id="UP000516057"/>
    </source>
</evidence>
<sequence>MKATKRRSGWGSVRMRRQSIERTLQDRHNLRLHGWFIGCFTLALMWGASHLQMRLGVDSLALRYLATLGIGYLGYLCVLRLWAAWLLDRRSDSVDGDLADLGDLPWPDGRGGSVPMPRSGGGGDFGGGGASGDFGGLAADAGEAAGQGLGELAGGALEAAGSADEGAIVVVPVVAIFLIGAALLFGAGALALLYFGWDVLLAVAVELAFSAVAARAAMGVEREGWLGAAVRLTWKPLLGALLCAVLLGASLDYFLPQAQSLPEAVRLLRGR</sequence>
<keyword evidence="1" id="KW-0472">Membrane</keyword>
<evidence type="ECO:0008006" key="4">
    <source>
        <dbReference type="Google" id="ProtNLM"/>
    </source>
</evidence>
<accession>A0A7H0HCI7</accession>
<dbReference type="AlphaFoldDB" id="A0A7H0HCI7"/>
<feature type="transmembrane region" description="Helical" evidence="1">
    <location>
        <begin position="167"/>
        <end position="193"/>
    </location>
</feature>
<feature type="transmembrane region" description="Helical" evidence="1">
    <location>
        <begin position="237"/>
        <end position="255"/>
    </location>
</feature>
<protein>
    <recommendedName>
        <fullName evidence="4">Transmembrane protein</fullName>
    </recommendedName>
</protein>
<name>A0A7H0HCI7_9BURK</name>
<keyword evidence="1" id="KW-1133">Transmembrane helix</keyword>
<dbReference type="EMBL" id="CP060790">
    <property type="protein sequence ID" value="QNP58253.1"/>
    <property type="molecule type" value="Genomic_DNA"/>
</dbReference>
<dbReference type="KEGG" id="amon:H9L24_14420"/>
<evidence type="ECO:0000313" key="2">
    <source>
        <dbReference type="EMBL" id="QNP58253.1"/>
    </source>
</evidence>
<evidence type="ECO:0000256" key="1">
    <source>
        <dbReference type="SAM" id="Phobius"/>
    </source>
</evidence>
<gene>
    <name evidence="2" type="ORF">H9L24_14420</name>
</gene>
<organism evidence="2 3">
    <name type="scientific">Paenacidovorax monticola</name>
    <dbReference type="NCBI Taxonomy" id="1926868"/>
    <lineage>
        <taxon>Bacteria</taxon>
        <taxon>Pseudomonadati</taxon>
        <taxon>Pseudomonadota</taxon>
        <taxon>Betaproteobacteria</taxon>
        <taxon>Burkholderiales</taxon>
        <taxon>Comamonadaceae</taxon>
        <taxon>Paenacidovorax</taxon>
    </lineage>
</organism>
<dbReference type="Proteomes" id="UP000516057">
    <property type="component" value="Chromosome"/>
</dbReference>
<reference evidence="2 3" key="1">
    <citation type="submission" date="2020-08" db="EMBL/GenBank/DDBJ databases">
        <title>Genome sequence of Acidovorax monticola KACC 19171T.</title>
        <authorList>
            <person name="Hyun D.-W."/>
            <person name="Bae J.-W."/>
        </authorList>
    </citation>
    <scope>NUCLEOTIDE SEQUENCE [LARGE SCALE GENOMIC DNA]</scope>
    <source>
        <strain evidence="2 3">KACC 19171</strain>
    </source>
</reference>